<dbReference type="EMBL" id="AP019400">
    <property type="protein sequence ID" value="BBI32302.1"/>
    <property type="molecule type" value="Genomic_DNA"/>
</dbReference>
<protein>
    <submittedName>
        <fullName evidence="1">Uncharacterized protein</fullName>
    </submittedName>
</protein>
<gene>
    <name evidence="1" type="ORF">KCTCHS21_17010</name>
</gene>
<name>A0A3T1D2H2_9BACL</name>
<evidence type="ECO:0000313" key="1">
    <source>
        <dbReference type="EMBL" id="BBI32302.1"/>
    </source>
</evidence>
<dbReference type="Proteomes" id="UP000289856">
    <property type="component" value="Chromosome"/>
</dbReference>
<reference evidence="1 2" key="1">
    <citation type="submission" date="2019-01" db="EMBL/GenBank/DDBJ databases">
        <title>Complete genome sequence of Cohnella hallensis HS21 isolated from Korean fir (Abies koreana) rhizospheric soil.</title>
        <authorList>
            <person name="Jiang L."/>
            <person name="Kang S.W."/>
            <person name="Kim S."/>
            <person name="Jung J."/>
            <person name="Kim C.Y."/>
            <person name="Kim D.H."/>
            <person name="Kim S.W."/>
            <person name="Lee J."/>
        </authorList>
    </citation>
    <scope>NUCLEOTIDE SEQUENCE [LARGE SCALE GENOMIC DNA]</scope>
    <source>
        <strain evidence="1 2">HS21</strain>
    </source>
</reference>
<dbReference type="OrthoDB" id="2850580at2"/>
<proteinExistence type="predicted"/>
<sequence length="156" mass="17448">MSQTLSELFIEKKGESLDINGKKIVMSHRIEVSKEQVLTIEFMDSEATCRQGIELSVDKRKGQVEINGELLTAPVLWGDTAPKTVAVKCFPKKATGQINIWNVWYYTGQDRIDAWIGNAGMHVEQINDKTHILHCSNGIGDFDLNDLSVKVTLSID</sequence>
<evidence type="ECO:0000313" key="2">
    <source>
        <dbReference type="Proteomes" id="UP000289856"/>
    </source>
</evidence>
<dbReference type="RefSeq" id="WP_130606732.1">
    <property type="nucleotide sequence ID" value="NZ_AP019400.1"/>
</dbReference>
<accession>A0A3T1D2H2</accession>
<keyword evidence="2" id="KW-1185">Reference proteome</keyword>
<organism evidence="1 2">
    <name type="scientific">Cohnella abietis</name>
    <dbReference type="NCBI Taxonomy" id="2507935"/>
    <lineage>
        <taxon>Bacteria</taxon>
        <taxon>Bacillati</taxon>
        <taxon>Bacillota</taxon>
        <taxon>Bacilli</taxon>
        <taxon>Bacillales</taxon>
        <taxon>Paenibacillaceae</taxon>
        <taxon>Cohnella</taxon>
    </lineage>
</organism>
<dbReference type="KEGG" id="cohn:KCTCHS21_17010"/>
<dbReference type="AlphaFoldDB" id="A0A3T1D2H2"/>